<dbReference type="Proteomes" id="UP000772186">
    <property type="component" value="Unassembled WGS sequence"/>
</dbReference>
<proteinExistence type="predicted"/>
<dbReference type="AlphaFoldDB" id="A0A953ND59"/>
<dbReference type="SUPFAM" id="SSF51064">
    <property type="entry name" value="Head domain of nucleotide exchange factor GrpE"/>
    <property type="match status" value="1"/>
</dbReference>
<keyword evidence="2" id="KW-0175">Coiled coil</keyword>
<evidence type="ECO:0000313" key="3">
    <source>
        <dbReference type="EMBL" id="MBZ4195672.1"/>
    </source>
</evidence>
<evidence type="ECO:0000256" key="1">
    <source>
        <dbReference type="ARBA" id="ARBA00023186"/>
    </source>
</evidence>
<dbReference type="Pfam" id="PF01025">
    <property type="entry name" value="GrpE"/>
    <property type="match status" value="1"/>
</dbReference>
<dbReference type="InterPro" id="IPR009012">
    <property type="entry name" value="GrpE_head"/>
</dbReference>
<keyword evidence="1" id="KW-0143">Chaperone</keyword>
<evidence type="ECO:0000313" key="4">
    <source>
        <dbReference type="Proteomes" id="UP000772186"/>
    </source>
</evidence>
<comment type="caution">
    <text evidence="3">The sequence shown here is derived from an EMBL/GenBank/DDBJ whole genome shotgun (WGS) entry which is preliminary data.</text>
</comment>
<keyword evidence="4" id="KW-1185">Reference proteome</keyword>
<accession>A0A953ND59</accession>
<dbReference type="GO" id="GO:0051082">
    <property type="term" value="F:unfolded protein binding"/>
    <property type="evidence" value="ECO:0007669"/>
    <property type="project" value="TreeGrafter"/>
</dbReference>
<dbReference type="InterPro" id="IPR000740">
    <property type="entry name" value="GrpE"/>
</dbReference>
<sequence length="224" mass="26250">FEQENKLNKKNRKNSKLVEKVIKEKEKILQEVEKSKILISDLEQKLELEKQAPKALVIPNELKKEVEQYAMQKFFEEFVTYYNFYKVTTERICIESEMSDDAKLKSLAKGYRMISWQFDELFKKYGLFELKPIEGDVFDPTFQKVNDQFIDDQLPTNTIINVHSPAFKLHDRVIQVALVDTTLKSDDPQAKKIIEKCGDKAYHSTPGKIHTLEEKIKNNLSNKD</sequence>
<feature type="coiled-coil region" evidence="2">
    <location>
        <begin position="25"/>
        <end position="52"/>
    </location>
</feature>
<organism evidence="3 4">
    <name type="scientific">Mycoplasma tauri</name>
    <dbReference type="NCBI Taxonomy" id="547987"/>
    <lineage>
        <taxon>Bacteria</taxon>
        <taxon>Bacillati</taxon>
        <taxon>Mycoplasmatota</taxon>
        <taxon>Mollicutes</taxon>
        <taxon>Mycoplasmataceae</taxon>
        <taxon>Mycoplasma</taxon>
    </lineage>
</organism>
<dbReference type="Gene3D" id="2.30.22.10">
    <property type="entry name" value="Head domain of nucleotide exchange factor GrpE"/>
    <property type="match status" value="1"/>
</dbReference>
<feature type="non-terminal residue" evidence="3">
    <location>
        <position position="1"/>
    </location>
</feature>
<dbReference type="GO" id="GO:0006457">
    <property type="term" value="P:protein folding"/>
    <property type="evidence" value="ECO:0007669"/>
    <property type="project" value="InterPro"/>
</dbReference>
<dbReference type="GO" id="GO:0000774">
    <property type="term" value="F:adenyl-nucleotide exchange factor activity"/>
    <property type="evidence" value="ECO:0007669"/>
    <property type="project" value="InterPro"/>
</dbReference>
<protein>
    <submittedName>
        <fullName evidence="3">Nucleotide exchange factor GrpE</fullName>
    </submittedName>
</protein>
<name>A0A953ND59_9MOLU</name>
<dbReference type="GO" id="GO:0042803">
    <property type="term" value="F:protein homodimerization activity"/>
    <property type="evidence" value="ECO:0007669"/>
    <property type="project" value="InterPro"/>
</dbReference>
<dbReference type="GO" id="GO:0051087">
    <property type="term" value="F:protein-folding chaperone binding"/>
    <property type="evidence" value="ECO:0007669"/>
    <property type="project" value="InterPro"/>
</dbReference>
<dbReference type="PANTHER" id="PTHR21237:SF23">
    <property type="entry name" value="GRPE PROTEIN HOMOLOG, MITOCHONDRIAL"/>
    <property type="match status" value="1"/>
</dbReference>
<gene>
    <name evidence="3" type="ORF">LAD73_03020</name>
</gene>
<reference evidence="3 4" key="1">
    <citation type="submission" date="2021-09" db="EMBL/GenBank/DDBJ databases">
        <title>WGS of Mycoplasma sp. Zaradi2 strains.</title>
        <authorList>
            <person name="Spergser J."/>
        </authorList>
    </citation>
    <scope>NUCLEOTIDE SEQUENCE [LARGE SCALE GENOMIC DNA]</scope>
    <source>
        <strain evidence="3 4">1331</strain>
    </source>
</reference>
<evidence type="ECO:0000256" key="2">
    <source>
        <dbReference type="SAM" id="Coils"/>
    </source>
</evidence>
<dbReference type="EMBL" id="JAIQBY010000044">
    <property type="protein sequence ID" value="MBZ4195672.1"/>
    <property type="molecule type" value="Genomic_DNA"/>
</dbReference>
<dbReference type="RefSeq" id="WP_223644932.1">
    <property type="nucleotide sequence ID" value="NZ_JAIQBY010000044.1"/>
</dbReference>
<dbReference type="PANTHER" id="PTHR21237">
    <property type="entry name" value="GRPE PROTEIN"/>
    <property type="match status" value="1"/>
</dbReference>